<dbReference type="InterPro" id="IPR036526">
    <property type="entry name" value="C-N_Hydrolase_sf"/>
</dbReference>
<sequence length="299" mass="33239">MRDTPPTLCLDLVTFDPGLKAGDAQAYAEAVVRKVEQSWDAGADVVLLPEFTWMGLEPFYTSGDDKTLHHIATAFEQTWLPAMRPRLERPGKCVVLGTAPKLLENGSITNRAIIFADGRQLHQDKLHLTPWEKAFTPGETLHLWTFAGFRIAVIICLDIEIPELSARLRDSEVDLILCPSATETILGVERVNRCASARAVELGCYAGVSHLTGHADSNLIDDNIGKAAFYRPSQAVFKNTPRLEETEVHDSGSQTLRVTLDRHPLDVMRRMKVETNPSHLGREMAGIERAIRVQFPPHS</sequence>
<dbReference type="SUPFAM" id="SSF56317">
    <property type="entry name" value="Carbon-nitrogen hydrolase"/>
    <property type="match status" value="1"/>
</dbReference>
<dbReference type="EMBL" id="BKAG01000010">
    <property type="protein sequence ID" value="GEP42572.1"/>
    <property type="molecule type" value="Genomic_DNA"/>
</dbReference>
<dbReference type="PROSITE" id="PS50263">
    <property type="entry name" value="CN_HYDROLASE"/>
    <property type="match status" value="1"/>
</dbReference>
<evidence type="ECO:0000313" key="2">
    <source>
        <dbReference type="EMBL" id="GEP42572.1"/>
    </source>
</evidence>
<dbReference type="AlphaFoldDB" id="A0A512M758"/>
<gene>
    <name evidence="2" type="ORF">BGE01nite_18630</name>
</gene>
<feature type="domain" description="CN hydrolase" evidence="1">
    <location>
        <begin position="8"/>
        <end position="262"/>
    </location>
</feature>
<organism evidence="2 3">
    <name type="scientific">Brevifollis gellanilyticus</name>
    <dbReference type="NCBI Taxonomy" id="748831"/>
    <lineage>
        <taxon>Bacteria</taxon>
        <taxon>Pseudomonadati</taxon>
        <taxon>Verrucomicrobiota</taxon>
        <taxon>Verrucomicrobiia</taxon>
        <taxon>Verrucomicrobiales</taxon>
        <taxon>Verrucomicrobiaceae</taxon>
    </lineage>
</organism>
<comment type="caution">
    <text evidence="2">The sequence shown here is derived from an EMBL/GenBank/DDBJ whole genome shotgun (WGS) entry which is preliminary data.</text>
</comment>
<proteinExistence type="predicted"/>
<dbReference type="PANTHER" id="PTHR23088:SF50">
    <property type="entry name" value="HYDROLASE YHCX"/>
    <property type="match status" value="1"/>
</dbReference>
<dbReference type="PANTHER" id="PTHR23088">
    <property type="entry name" value="NITRILASE-RELATED"/>
    <property type="match status" value="1"/>
</dbReference>
<reference evidence="2 3" key="1">
    <citation type="submission" date="2019-07" db="EMBL/GenBank/DDBJ databases">
        <title>Whole genome shotgun sequence of Brevifollis gellanilyticus NBRC 108608.</title>
        <authorList>
            <person name="Hosoyama A."/>
            <person name="Uohara A."/>
            <person name="Ohji S."/>
            <person name="Ichikawa N."/>
        </authorList>
    </citation>
    <scope>NUCLEOTIDE SEQUENCE [LARGE SCALE GENOMIC DNA]</scope>
    <source>
        <strain evidence="2 3">NBRC 108608</strain>
    </source>
</reference>
<keyword evidence="3" id="KW-1185">Reference proteome</keyword>
<dbReference type="InterPro" id="IPR003010">
    <property type="entry name" value="C-N_Hydrolase"/>
</dbReference>
<dbReference type="OrthoDB" id="9811121at2"/>
<dbReference type="RefSeq" id="WP_146850166.1">
    <property type="nucleotide sequence ID" value="NZ_BKAG01000010.1"/>
</dbReference>
<dbReference type="Pfam" id="PF00795">
    <property type="entry name" value="CN_hydrolase"/>
    <property type="match status" value="1"/>
</dbReference>
<name>A0A512M758_9BACT</name>
<protein>
    <recommendedName>
        <fullName evidence="1">CN hydrolase domain-containing protein</fullName>
    </recommendedName>
</protein>
<accession>A0A512M758</accession>
<evidence type="ECO:0000259" key="1">
    <source>
        <dbReference type="PROSITE" id="PS50263"/>
    </source>
</evidence>
<dbReference type="Gene3D" id="3.60.110.10">
    <property type="entry name" value="Carbon-nitrogen hydrolase"/>
    <property type="match status" value="1"/>
</dbReference>
<evidence type="ECO:0000313" key="3">
    <source>
        <dbReference type="Proteomes" id="UP000321577"/>
    </source>
</evidence>
<dbReference type="Proteomes" id="UP000321577">
    <property type="component" value="Unassembled WGS sequence"/>
</dbReference>